<name>A0AAW5SAS9_MYCBC</name>
<evidence type="ECO:0000259" key="12">
    <source>
        <dbReference type="Pfam" id="PF06974"/>
    </source>
</evidence>
<evidence type="ECO:0000256" key="10">
    <source>
        <dbReference type="ARBA" id="ARBA00048109"/>
    </source>
</evidence>
<dbReference type="Proteomes" id="UP000192293">
    <property type="component" value="Unassembled WGS sequence"/>
</dbReference>
<dbReference type="Pfam" id="PF03007">
    <property type="entry name" value="WS_DGAT_cat"/>
    <property type="match status" value="1"/>
</dbReference>
<evidence type="ECO:0000313" key="14">
    <source>
        <dbReference type="EMBL" id="ORA42052.1"/>
    </source>
</evidence>
<evidence type="ECO:0000256" key="2">
    <source>
        <dbReference type="ARBA" id="ARBA00005189"/>
    </source>
</evidence>
<evidence type="ECO:0000256" key="9">
    <source>
        <dbReference type="ARBA" id="ARBA00023315"/>
    </source>
</evidence>
<dbReference type="Proteomes" id="UP001207588">
    <property type="component" value="Unassembled WGS sequence"/>
</dbReference>
<dbReference type="InterPro" id="IPR004255">
    <property type="entry name" value="O-acyltransferase_WSD1_N"/>
</dbReference>
<accession>A0AAW5SAS9</accession>
<dbReference type="EC" id="2.3.1.20" evidence="4"/>
<reference evidence="14 15" key="1">
    <citation type="submission" date="2017-02" db="EMBL/GenBank/DDBJ databases">
        <title>The new phylogeny of genus Mycobacterium.</title>
        <authorList>
            <person name="Tortoli E."/>
            <person name="Trovato A."/>
            <person name="Cirillo D.M."/>
        </authorList>
    </citation>
    <scope>NUCLEOTIDE SEQUENCE [LARGE SCALE GENOMIC DNA]</scope>
    <source>
        <strain evidence="14 15">DSM 45439</strain>
    </source>
</reference>
<proteinExistence type="inferred from homology"/>
<feature type="domain" description="O-acyltransferase WSD1-like N-terminal" evidence="11">
    <location>
        <begin position="18"/>
        <end position="284"/>
    </location>
</feature>
<dbReference type="EMBL" id="JACKTG010000079">
    <property type="protein sequence ID" value="MCV6992085.1"/>
    <property type="molecule type" value="Genomic_DNA"/>
</dbReference>
<comment type="pathway">
    <text evidence="2">Lipid metabolism.</text>
</comment>
<evidence type="ECO:0000256" key="1">
    <source>
        <dbReference type="ARBA" id="ARBA00004771"/>
    </source>
</evidence>
<gene>
    <name evidence="14" type="ORF">BST19_26495</name>
    <name evidence="13" type="ORF">H7I91_22910</name>
</gene>
<dbReference type="GO" id="GO:0001666">
    <property type="term" value="P:response to hypoxia"/>
    <property type="evidence" value="ECO:0007669"/>
    <property type="project" value="TreeGrafter"/>
</dbReference>
<dbReference type="PANTHER" id="PTHR31650">
    <property type="entry name" value="O-ACYLTRANSFERASE (WSD1-LIKE) FAMILY PROTEIN"/>
    <property type="match status" value="1"/>
</dbReference>
<keyword evidence="5" id="KW-0444">Lipid biosynthesis</keyword>
<evidence type="ECO:0000256" key="5">
    <source>
        <dbReference type="ARBA" id="ARBA00022516"/>
    </source>
</evidence>
<evidence type="ECO:0000313" key="16">
    <source>
        <dbReference type="Proteomes" id="UP001207588"/>
    </source>
</evidence>
<protein>
    <recommendedName>
        <fullName evidence="4">diacylglycerol O-acyltransferase</fullName>
        <ecNumber evidence="4">2.3.1.20</ecNumber>
    </recommendedName>
</protein>
<evidence type="ECO:0000256" key="7">
    <source>
        <dbReference type="ARBA" id="ARBA00022798"/>
    </source>
</evidence>
<dbReference type="GO" id="GO:0004144">
    <property type="term" value="F:diacylglycerol O-acyltransferase activity"/>
    <property type="evidence" value="ECO:0007669"/>
    <property type="project" value="UniProtKB-EC"/>
</dbReference>
<feature type="domain" description="O-acyltransferase WSD1 C-terminal" evidence="12">
    <location>
        <begin position="324"/>
        <end position="463"/>
    </location>
</feature>
<evidence type="ECO:0000313" key="13">
    <source>
        <dbReference type="EMBL" id="MCV6992085.1"/>
    </source>
</evidence>
<dbReference type="GO" id="GO:0006071">
    <property type="term" value="P:glycerol metabolic process"/>
    <property type="evidence" value="ECO:0007669"/>
    <property type="project" value="UniProtKB-KW"/>
</dbReference>
<dbReference type="GO" id="GO:0051701">
    <property type="term" value="P:biological process involved in interaction with host"/>
    <property type="evidence" value="ECO:0007669"/>
    <property type="project" value="TreeGrafter"/>
</dbReference>
<dbReference type="SUPFAM" id="SSF52777">
    <property type="entry name" value="CoA-dependent acyltransferases"/>
    <property type="match status" value="1"/>
</dbReference>
<evidence type="ECO:0000256" key="6">
    <source>
        <dbReference type="ARBA" id="ARBA00022679"/>
    </source>
</evidence>
<dbReference type="AlphaFoldDB" id="A0AAW5SAS9"/>
<dbReference type="GO" id="GO:0005886">
    <property type="term" value="C:plasma membrane"/>
    <property type="evidence" value="ECO:0007669"/>
    <property type="project" value="TreeGrafter"/>
</dbReference>
<organism evidence="13 16">
    <name type="scientific">Mycobacterium bouchedurhonense</name>
    <dbReference type="NCBI Taxonomy" id="701041"/>
    <lineage>
        <taxon>Bacteria</taxon>
        <taxon>Bacillati</taxon>
        <taxon>Actinomycetota</taxon>
        <taxon>Actinomycetes</taxon>
        <taxon>Mycobacteriales</taxon>
        <taxon>Mycobacteriaceae</taxon>
        <taxon>Mycobacterium</taxon>
        <taxon>Mycobacterium avium complex (MAC)</taxon>
    </lineage>
</organism>
<dbReference type="GO" id="GO:0071731">
    <property type="term" value="P:response to nitric oxide"/>
    <property type="evidence" value="ECO:0007669"/>
    <property type="project" value="TreeGrafter"/>
</dbReference>
<keyword evidence="9" id="KW-0012">Acyltransferase</keyword>
<reference evidence="13" key="3">
    <citation type="journal article" date="2022" name="BMC Genomics">
        <title>Comparative genome analysis of mycobacteria focusing on tRNA and non-coding RNA.</title>
        <authorList>
            <person name="Behra P.R.K."/>
            <person name="Pettersson B.M.F."/>
            <person name="Ramesh M."/>
            <person name="Das S."/>
            <person name="Dasgupta S."/>
            <person name="Kirsebom L.A."/>
        </authorList>
    </citation>
    <scope>NUCLEOTIDE SEQUENCE</scope>
    <source>
        <strain evidence="13">DSM 45439</strain>
    </source>
</reference>
<evidence type="ECO:0000259" key="11">
    <source>
        <dbReference type="Pfam" id="PF03007"/>
    </source>
</evidence>
<keyword evidence="15" id="KW-1185">Reference proteome</keyword>
<evidence type="ECO:0000313" key="15">
    <source>
        <dbReference type="Proteomes" id="UP000192293"/>
    </source>
</evidence>
<keyword evidence="7" id="KW-0319">Glycerol metabolism</keyword>
<keyword evidence="6" id="KW-0808">Transferase</keyword>
<reference evidence="13" key="2">
    <citation type="submission" date="2020-07" db="EMBL/GenBank/DDBJ databases">
        <authorList>
            <person name="Pettersson B.M.F."/>
            <person name="Behra P.R.K."/>
            <person name="Ramesh M."/>
            <person name="Das S."/>
            <person name="Dasgupta S."/>
            <person name="Kirsebom L.A."/>
        </authorList>
    </citation>
    <scope>NUCLEOTIDE SEQUENCE</scope>
    <source>
        <strain evidence="13">DSM 45439</strain>
    </source>
</reference>
<dbReference type="RefSeq" id="WP_063967111.1">
    <property type="nucleotide sequence ID" value="NZ_JACKTG010000079.1"/>
</dbReference>
<evidence type="ECO:0000256" key="3">
    <source>
        <dbReference type="ARBA" id="ARBA00009587"/>
    </source>
</evidence>
<evidence type="ECO:0000256" key="8">
    <source>
        <dbReference type="ARBA" id="ARBA00023098"/>
    </source>
</evidence>
<dbReference type="PANTHER" id="PTHR31650:SF1">
    <property type="entry name" value="WAX ESTER SYNTHASE_DIACYLGLYCEROL ACYLTRANSFERASE 4-RELATED"/>
    <property type="match status" value="1"/>
</dbReference>
<dbReference type="InterPro" id="IPR009721">
    <property type="entry name" value="O-acyltransferase_WSD1_C"/>
</dbReference>
<sequence>MPSSGADPLAAWGGGADLSPWEAVMWRAEGDHRTRSTGVLIELLDREPDWQRLVAARERFTQAVPRMRERIVEPLLPIVSPAWSPDPHFDLSYHLHRVGLPGDGSTVELYAFIAQFASRPLDPHRPPWEAILVSGLADGKAAYLFKPHHSLTDGLGLLQLLDLTHGHGRDPAPWATTTAPPTRPAATPVALLATWLATTASAAPGGVLRGVRNAVAGVAGDPVRAARQAVRFGASLQRVLAPVAATRSPLLCHGGPGYRLITLDVALTELKAAGRAAQGSVNDAFLAAVLGGVRRYHDQCSTPVHVIPMAMPISVRSEADPMGGNRFAAARFAAPVGEVDPALRIAAIHRLIADARDEPALGFLDLIAPALSVLPGPLLTRIAADMTGAIDIQASNMGAVGRELYLAGARVVGLYPMGPRPAVAAMVTMLSYDGTCCVTVNADPEAISDTDAFAACLREGFDEVLALAHTV</sequence>
<comment type="caution">
    <text evidence="13">The sequence shown here is derived from an EMBL/GenBank/DDBJ whole genome shotgun (WGS) entry which is preliminary data.</text>
</comment>
<comment type="similarity">
    <text evidence="3">Belongs to the long-chain O-acyltransferase family.</text>
</comment>
<dbReference type="Pfam" id="PF06974">
    <property type="entry name" value="WS_DGAT_C"/>
    <property type="match status" value="1"/>
</dbReference>
<dbReference type="EMBL" id="MVHL01000093">
    <property type="protein sequence ID" value="ORA42052.1"/>
    <property type="molecule type" value="Genomic_DNA"/>
</dbReference>
<comment type="pathway">
    <text evidence="1">Glycerolipid metabolism; triacylglycerol biosynthesis.</text>
</comment>
<comment type="catalytic activity">
    <reaction evidence="10">
        <text>an acyl-CoA + a 1,2-diacyl-sn-glycerol = a triacyl-sn-glycerol + CoA</text>
        <dbReference type="Rhea" id="RHEA:10868"/>
        <dbReference type="ChEBI" id="CHEBI:17815"/>
        <dbReference type="ChEBI" id="CHEBI:57287"/>
        <dbReference type="ChEBI" id="CHEBI:58342"/>
        <dbReference type="ChEBI" id="CHEBI:64615"/>
        <dbReference type="EC" id="2.3.1.20"/>
    </reaction>
</comment>
<dbReference type="GO" id="GO:0019432">
    <property type="term" value="P:triglyceride biosynthetic process"/>
    <property type="evidence" value="ECO:0007669"/>
    <property type="project" value="TreeGrafter"/>
</dbReference>
<dbReference type="InterPro" id="IPR045034">
    <property type="entry name" value="O-acyltransferase_WSD1-like"/>
</dbReference>
<keyword evidence="8" id="KW-0443">Lipid metabolism</keyword>
<evidence type="ECO:0000256" key="4">
    <source>
        <dbReference type="ARBA" id="ARBA00013244"/>
    </source>
</evidence>